<proteinExistence type="predicted"/>
<gene>
    <name evidence="1" type="ORF">LCGC14_2573810</name>
</gene>
<protein>
    <submittedName>
        <fullName evidence="1">Uncharacterized protein</fullName>
    </submittedName>
</protein>
<evidence type="ECO:0000313" key="1">
    <source>
        <dbReference type="EMBL" id="KKL08644.1"/>
    </source>
</evidence>
<sequence>MITALNINVTETLKGRIDARAEFEGRDRSSMVRWMIQEYLRQLPKEDTNVE</sequence>
<dbReference type="GO" id="GO:0006355">
    <property type="term" value="P:regulation of DNA-templated transcription"/>
    <property type="evidence" value="ECO:0007669"/>
    <property type="project" value="InterPro"/>
</dbReference>
<dbReference type="EMBL" id="LAZR01042800">
    <property type="protein sequence ID" value="KKL08644.1"/>
    <property type="molecule type" value="Genomic_DNA"/>
</dbReference>
<reference evidence="1" key="1">
    <citation type="journal article" date="2015" name="Nature">
        <title>Complex archaea that bridge the gap between prokaryotes and eukaryotes.</title>
        <authorList>
            <person name="Spang A."/>
            <person name="Saw J.H."/>
            <person name="Jorgensen S.L."/>
            <person name="Zaremba-Niedzwiedzka K."/>
            <person name="Martijn J."/>
            <person name="Lind A.E."/>
            <person name="van Eijk R."/>
            <person name="Schleper C."/>
            <person name="Guy L."/>
            <person name="Ettema T.J."/>
        </authorList>
    </citation>
    <scope>NUCLEOTIDE SEQUENCE</scope>
</reference>
<organism evidence="1">
    <name type="scientific">marine sediment metagenome</name>
    <dbReference type="NCBI Taxonomy" id="412755"/>
    <lineage>
        <taxon>unclassified sequences</taxon>
        <taxon>metagenomes</taxon>
        <taxon>ecological metagenomes</taxon>
    </lineage>
</organism>
<accession>A0A0F9AGG0</accession>
<comment type="caution">
    <text evidence="1">The sequence shown here is derived from an EMBL/GenBank/DDBJ whole genome shotgun (WGS) entry which is preliminary data.</text>
</comment>
<name>A0A0F9AGG0_9ZZZZ</name>
<dbReference type="AlphaFoldDB" id="A0A0F9AGG0"/>